<gene>
    <name evidence="2" type="ORF">MiTe_04470</name>
</gene>
<feature type="transmembrane region" description="Helical" evidence="1">
    <location>
        <begin position="50"/>
        <end position="73"/>
    </location>
</feature>
<accession>A0A5A5RLZ8</accession>
<keyword evidence="1" id="KW-1133">Transmembrane helix</keyword>
<evidence type="ECO:0000256" key="1">
    <source>
        <dbReference type="SAM" id="Phobius"/>
    </source>
</evidence>
<dbReference type="RefSeq" id="WP_149988398.1">
    <property type="nucleotide sequence ID" value="NZ_BHVP01000158.1"/>
</dbReference>
<dbReference type="Proteomes" id="UP000324917">
    <property type="component" value="Unassembled WGS sequence"/>
</dbReference>
<keyword evidence="1" id="KW-0812">Transmembrane</keyword>
<organism evidence="2 3">
    <name type="scientific">Microcystis aeruginosa NIES-2520</name>
    <dbReference type="NCBI Taxonomy" id="2303982"/>
    <lineage>
        <taxon>Bacteria</taxon>
        <taxon>Bacillati</taxon>
        <taxon>Cyanobacteriota</taxon>
        <taxon>Cyanophyceae</taxon>
        <taxon>Oscillatoriophycideae</taxon>
        <taxon>Chroococcales</taxon>
        <taxon>Microcystaceae</taxon>
        <taxon>Microcystis</taxon>
    </lineage>
</organism>
<dbReference type="AlphaFoldDB" id="A0A5A5RLZ8"/>
<dbReference type="EMBL" id="BHVP01000158">
    <property type="protein sequence ID" value="GCA77614.1"/>
    <property type="molecule type" value="Genomic_DNA"/>
</dbReference>
<name>A0A5A5RLZ8_MICAE</name>
<keyword evidence="1" id="KW-0472">Membrane</keyword>
<comment type="caution">
    <text evidence="2">The sequence shown here is derived from an EMBL/GenBank/DDBJ whole genome shotgun (WGS) entry which is preliminary data.</text>
</comment>
<proteinExistence type="predicted"/>
<evidence type="ECO:0000313" key="2">
    <source>
        <dbReference type="EMBL" id="GCA77614.1"/>
    </source>
</evidence>
<reference evidence="2 3" key="1">
    <citation type="submission" date="2018-09" db="EMBL/GenBank/DDBJ databases">
        <title>Evolutionary history of phycoerythrin pigmentation in the water bloom-forming cyanobacterium Microcystis aeruginosa.</title>
        <authorList>
            <person name="Tanabe Y."/>
            <person name="Tanabe Y."/>
            <person name="Yamaguchi H."/>
        </authorList>
    </citation>
    <scope>NUCLEOTIDE SEQUENCE [LARGE SCALE GENOMIC DNA]</scope>
    <source>
        <strain evidence="2 3">NIES-2520</strain>
    </source>
</reference>
<protein>
    <submittedName>
        <fullName evidence="2">Uncharacterized protein</fullName>
    </submittedName>
</protein>
<sequence>MANITISELRPAGADLLFDSESFLDYLNDNELYSVSGGATTPTTPSIKTVVVTTFACGVVVGIVAVGAIAWTLSK</sequence>
<evidence type="ECO:0000313" key="3">
    <source>
        <dbReference type="Proteomes" id="UP000324917"/>
    </source>
</evidence>